<evidence type="ECO:0000313" key="1">
    <source>
        <dbReference type="EnsemblMetazoa" id="GAUT006602-PA"/>
    </source>
</evidence>
<reference evidence="1" key="1">
    <citation type="submission" date="2020-05" db="UniProtKB">
        <authorList>
            <consortium name="EnsemblMetazoa"/>
        </authorList>
    </citation>
    <scope>IDENTIFICATION</scope>
    <source>
        <strain evidence="1">TTRI</strain>
    </source>
</reference>
<dbReference type="AlphaFoldDB" id="A0A1A9UJ88"/>
<dbReference type="EnsemblMetazoa" id="GAUT006602-RA">
    <property type="protein sequence ID" value="GAUT006602-PA"/>
    <property type="gene ID" value="GAUT006602"/>
</dbReference>
<accession>A0A1A9UJ88</accession>
<keyword evidence="2" id="KW-1185">Reference proteome</keyword>
<protein>
    <submittedName>
        <fullName evidence="1">Uncharacterized protein</fullName>
    </submittedName>
</protein>
<dbReference type="Proteomes" id="UP000078200">
    <property type="component" value="Unassembled WGS sequence"/>
</dbReference>
<dbReference type="VEuPathDB" id="VectorBase:GAUT006602"/>
<evidence type="ECO:0000313" key="2">
    <source>
        <dbReference type="Proteomes" id="UP000078200"/>
    </source>
</evidence>
<proteinExistence type="predicted"/>
<organism evidence="1 2">
    <name type="scientific">Glossina austeni</name>
    <name type="common">Savannah tsetse fly</name>
    <dbReference type="NCBI Taxonomy" id="7395"/>
    <lineage>
        <taxon>Eukaryota</taxon>
        <taxon>Metazoa</taxon>
        <taxon>Ecdysozoa</taxon>
        <taxon>Arthropoda</taxon>
        <taxon>Hexapoda</taxon>
        <taxon>Insecta</taxon>
        <taxon>Pterygota</taxon>
        <taxon>Neoptera</taxon>
        <taxon>Endopterygota</taxon>
        <taxon>Diptera</taxon>
        <taxon>Brachycera</taxon>
        <taxon>Muscomorpha</taxon>
        <taxon>Hippoboscoidea</taxon>
        <taxon>Glossinidae</taxon>
        <taxon>Glossina</taxon>
    </lineage>
</organism>
<sequence>MLTMRIIRMAYHPILRPIHPIKPLTINPYKQSLRTMPYVNQRHASDSKKHSTKPPEIKLPSREQLEKYFFRATVVVWDTSVYLYSVTARLFDQYVLRQPVLQQYWAVFKKKMDQARQEMRSK</sequence>
<name>A0A1A9UJ88_GLOAU</name>